<gene>
    <name evidence="5" type="ORF">JFN88_20570</name>
</gene>
<name>A0A934JAS1_9BACL</name>
<organism evidence="5 6">
    <name type="scientific">Paenibacillus roseus</name>
    <dbReference type="NCBI Taxonomy" id="2798579"/>
    <lineage>
        <taxon>Bacteria</taxon>
        <taxon>Bacillati</taxon>
        <taxon>Bacillota</taxon>
        <taxon>Bacilli</taxon>
        <taxon>Bacillales</taxon>
        <taxon>Paenibacillaceae</taxon>
        <taxon>Paenibacillus</taxon>
    </lineage>
</organism>
<evidence type="ECO:0000256" key="1">
    <source>
        <dbReference type="ARBA" id="ARBA00005662"/>
    </source>
</evidence>
<accession>A0A934JAS1</accession>
<comment type="caution">
    <text evidence="5">The sequence shown here is derived from an EMBL/GenBank/DDBJ whole genome shotgun (WGS) entry which is preliminary data.</text>
</comment>
<dbReference type="PANTHER" id="PTHR33393">
    <property type="entry name" value="POLYGLUTAMINE SYNTHESIS ACCESSORY PROTEIN RV0574C-RELATED"/>
    <property type="match status" value="1"/>
</dbReference>
<dbReference type="AlphaFoldDB" id="A0A934JAS1"/>
<feature type="compositionally biased region" description="Polar residues" evidence="2">
    <location>
        <begin position="25"/>
        <end position="45"/>
    </location>
</feature>
<feature type="domain" description="Capsule synthesis protein CapA" evidence="4">
    <location>
        <begin position="75"/>
        <end position="327"/>
    </location>
</feature>
<evidence type="ECO:0000313" key="6">
    <source>
        <dbReference type="Proteomes" id="UP000640274"/>
    </source>
</evidence>
<dbReference type="EMBL" id="JAELUP010000103">
    <property type="protein sequence ID" value="MBJ6363607.1"/>
    <property type="molecule type" value="Genomic_DNA"/>
</dbReference>
<dbReference type="CDD" id="cd07381">
    <property type="entry name" value="MPP_CapA"/>
    <property type="match status" value="1"/>
</dbReference>
<dbReference type="Pfam" id="PF09587">
    <property type="entry name" value="PGA_cap"/>
    <property type="match status" value="1"/>
</dbReference>
<reference evidence="5" key="1">
    <citation type="submission" date="2020-12" db="EMBL/GenBank/DDBJ databases">
        <authorList>
            <person name="Huq M.A."/>
        </authorList>
    </citation>
    <scope>NUCLEOTIDE SEQUENCE</scope>
    <source>
        <strain evidence="5">MAHUQ-46</strain>
    </source>
</reference>
<dbReference type="PANTHER" id="PTHR33393:SF12">
    <property type="entry name" value="CAPSULE BIOSYNTHESIS PROTEIN CAPA"/>
    <property type="match status" value="1"/>
</dbReference>
<dbReference type="SUPFAM" id="SSF56300">
    <property type="entry name" value="Metallo-dependent phosphatases"/>
    <property type="match status" value="1"/>
</dbReference>
<keyword evidence="6" id="KW-1185">Reference proteome</keyword>
<sequence>MKFIRTVVIVILLTLVMSACFGPTRAQTPGESRPPLTSDNSTQTPANPPTDESHQPLEETPDTSGPEEDRTTEAVWIAAGDVMMHTPQYPGSYDSKRKRYIFDPFFEQVRPILEEGDWTIVNLEVPLGGEDLKYTGYPLFNAPPEMAEALKKSGINIVGTANNHALDRGEKGVIRTIAALKEQGLIHNGTASSQAQADQAVIIEKNEIRMGFLAYTYGTNGIPIPEGKPYLVSLIDEQRMVEDIEKLKAEGADFITVNLHFGIEYQFQPNEEQQRIAHKLIEAGADIIAGSHPHVVQPYEVVDTVNADGSARRSVIIYSMGNFISNQQGDFKDYGVIFRIHVRKQHGTGEVEFTKIEPIPTWVYKYKQNGLNQYRILPVEETLSKRNQPGLAAGDYKQLESSLNLLTKRLNSMLK</sequence>
<dbReference type="InterPro" id="IPR052169">
    <property type="entry name" value="CW_Biosynth-Accessory"/>
</dbReference>
<dbReference type="Gene3D" id="3.60.21.10">
    <property type="match status" value="1"/>
</dbReference>
<dbReference type="SMART" id="SM00854">
    <property type="entry name" value="PGA_cap"/>
    <property type="match status" value="1"/>
</dbReference>
<dbReference type="PROSITE" id="PS51257">
    <property type="entry name" value="PROKAR_LIPOPROTEIN"/>
    <property type="match status" value="1"/>
</dbReference>
<evidence type="ECO:0000259" key="4">
    <source>
        <dbReference type="SMART" id="SM00854"/>
    </source>
</evidence>
<dbReference type="RefSeq" id="WP_199021137.1">
    <property type="nucleotide sequence ID" value="NZ_JAELUP010000103.1"/>
</dbReference>
<dbReference type="InterPro" id="IPR019079">
    <property type="entry name" value="Capsule_synth_CapA"/>
</dbReference>
<dbReference type="Proteomes" id="UP000640274">
    <property type="component" value="Unassembled WGS sequence"/>
</dbReference>
<feature type="signal peptide" evidence="3">
    <location>
        <begin position="1"/>
        <end position="26"/>
    </location>
</feature>
<feature type="chain" id="PRO_5038037511" evidence="3">
    <location>
        <begin position="27"/>
        <end position="415"/>
    </location>
</feature>
<evidence type="ECO:0000313" key="5">
    <source>
        <dbReference type="EMBL" id="MBJ6363607.1"/>
    </source>
</evidence>
<protein>
    <submittedName>
        <fullName evidence="5">CapA family protein</fullName>
    </submittedName>
</protein>
<comment type="similarity">
    <text evidence="1">Belongs to the CapA family.</text>
</comment>
<feature type="region of interest" description="Disordered" evidence="2">
    <location>
        <begin position="24"/>
        <end position="69"/>
    </location>
</feature>
<keyword evidence="3" id="KW-0732">Signal</keyword>
<proteinExistence type="inferred from homology"/>
<dbReference type="InterPro" id="IPR029052">
    <property type="entry name" value="Metallo-depent_PP-like"/>
</dbReference>
<evidence type="ECO:0000256" key="3">
    <source>
        <dbReference type="SAM" id="SignalP"/>
    </source>
</evidence>
<evidence type="ECO:0000256" key="2">
    <source>
        <dbReference type="SAM" id="MobiDB-lite"/>
    </source>
</evidence>